<protein>
    <submittedName>
        <fullName evidence="9">Sodium Bile acid symporter family protein</fullName>
    </submittedName>
</protein>
<dbReference type="OrthoDB" id="3254016at2"/>
<dbReference type="PATRIC" id="fig|82380.10.peg.2296"/>
<dbReference type="AlphaFoldDB" id="A0A0F0KLG1"/>
<feature type="transmembrane region" description="Helical" evidence="8">
    <location>
        <begin position="168"/>
        <end position="187"/>
    </location>
</feature>
<dbReference type="GO" id="GO:0005886">
    <property type="term" value="C:plasma membrane"/>
    <property type="evidence" value="ECO:0007669"/>
    <property type="project" value="UniProtKB-SubCell"/>
</dbReference>
<dbReference type="InterPro" id="IPR004706">
    <property type="entry name" value="Arsenical-R_Acr3"/>
</dbReference>
<evidence type="ECO:0000256" key="4">
    <source>
        <dbReference type="ARBA" id="ARBA00022475"/>
    </source>
</evidence>
<name>A0A0F0KLG1_9MICO</name>
<keyword evidence="3" id="KW-0813">Transport</keyword>
<dbReference type="InterPro" id="IPR002657">
    <property type="entry name" value="BilAc:Na_symport/Acr3"/>
</dbReference>
<reference evidence="9 10" key="1">
    <citation type="submission" date="2015-02" db="EMBL/GenBank/DDBJ databases">
        <title>Draft genome sequences of ten Microbacterium spp. with emphasis on heavy metal contaminated environments.</title>
        <authorList>
            <person name="Corretto E."/>
        </authorList>
    </citation>
    <scope>NUCLEOTIDE SEQUENCE [LARGE SCALE GENOMIC DNA]</scope>
    <source>
        <strain evidence="9 10">BEL163</strain>
    </source>
</reference>
<organism evidence="9 10">
    <name type="scientific">Microbacterium oxydans</name>
    <dbReference type="NCBI Taxonomy" id="82380"/>
    <lineage>
        <taxon>Bacteria</taxon>
        <taxon>Bacillati</taxon>
        <taxon>Actinomycetota</taxon>
        <taxon>Actinomycetes</taxon>
        <taxon>Micrococcales</taxon>
        <taxon>Microbacteriaceae</taxon>
        <taxon>Microbacterium</taxon>
    </lineage>
</organism>
<dbReference type="PANTHER" id="PTHR43057">
    <property type="entry name" value="ARSENITE EFFLUX TRANSPORTER"/>
    <property type="match status" value="1"/>
</dbReference>
<keyword evidence="7 8" id="KW-0472">Membrane</keyword>
<feature type="transmembrane region" description="Helical" evidence="8">
    <location>
        <begin position="129"/>
        <end position="148"/>
    </location>
</feature>
<keyword evidence="6 8" id="KW-1133">Transmembrane helix</keyword>
<feature type="transmembrane region" description="Helical" evidence="8">
    <location>
        <begin position="199"/>
        <end position="221"/>
    </location>
</feature>
<feature type="transmembrane region" description="Helical" evidence="8">
    <location>
        <begin position="99"/>
        <end position="122"/>
    </location>
</feature>
<feature type="transmembrane region" description="Helical" evidence="8">
    <location>
        <begin position="36"/>
        <end position="58"/>
    </location>
</feature>
<evidence type="ECO:0000256" key="1">
    <source>
        <dbReference type="ARBA" id="ARBA00004651"/>
    </source>
</evidence>
<dbReference type="GO" id="GO:0015297">
    <property type="term" value="F:antiporter activity"/>
    <property type="evidence" value="ECO:0007669"/>
    <property type="project" value="InterPro"/>
</dbReference>
<dbReference type="Gene3D" id="1.20.1530.20">
    <property type="match status" value="1"/>
</dbReference>
<evidence type="ECO:0000256" key="8">
    <source>
        <dbReference type="SAM" id="Phobius"/>
    </source>
</evidence>
<keyword evidence="5 8" id="KW-0812">Transmembrane</keyword>
<comment type="subcellular location">
    <subcellularLocation>
        <location evidence="1">Cell membrane</location>
        <topology evidence="1">Multi-pass membrane protein</topology>
    </subcellularLocation>
</comment>
<comment type="caution">
    <text evidence="9">The sequence shown here is derived from an EMBL/GenBank/DDBJ whole genome shotgun (WGS) entry which is preliminary data.</text>
</comment>
<dbReference type="Pfam" id="PF01758">
    <property type="entry name" value="SBF"/>
    <property type="match status" value="1"/>
</dbReference>
<evidence type="ECO:0000256" key="2">
    <source>
        <dbReference type="ARBA" id="ARBA00010110"/>
    </source>
</evidence>
<dbReference type="GO" id="GO:0015105">
    <property type="term" value="F:arsenite transmembrane transporter activity"/>
    <property type="evidence" value="ECO:0007669"/>
    <property type="project" value="TreeGrafter"/>
</dbReference>
<proteinExistence type="inferred from homology"/>
<dbReference type="RefSeq" id="WP_045264159.1">
    <property type="nucleotide sequence ID" value="NZ_JYIV01000027.1"/>
</dbReference>
<dbReference type="InterPro" id="IPR038770">
    <property type="entry name" value="Na+/solute_symporter_sf"/>
</dbReference>
<feature type="transmembrane region" description="Helical" evidence="8">
    <location>
        <begin position="264"/>
        <end position="284"/>
    </location>
</feature>
<evidence type="ECO:0000313" key="10">
    <source>
        <dbReference type="Proteomes" id="UP000033725"/>
    </source>
</evidence>
<evidence type="ECO:0000256" key="6">
    <source>
        <dbReference type="ARBA" id="ARBA00022989"/>
    </source>
</evidence>
<dbReference type="Proteomes" id="UP000033725">
    <property type="component" value="Unassembled WGS sequence"/>
</dbReference>
<feature type="transmembrane region" description="Helical" evidence="8">
    <location>
        <begin position="227"/>
        <end position="252"/>
    </location>
</feature>
<keyword evidence="4" id="KW-1003">Cell membrane</keyword>
<feature type="transmembrane region" description="Helical" evidence="8">
    <location>
        <begin position="70"/>
        <end position="93"/>
    </location>
</feature>
<dbReference type="PANTHER" id="PTHR43057:SF1">
    <property type="entry name" value="ARSENICAL-RESISTANCE PROTEIN 3"/>
    <property type="match status" value="1"/>
</dbReference>
<dbReference type="EMBL" id="JYIV01000027">
    <property type="protein sequence ID" value="KJL21269.1"/>
    <property type="molecule type" value="Genomic_DNA"/>
</dbReference>
<sequence length="320" mass="34065">MRELTAWGERHQVMLYLTSIVVGAAIGLWAPASAPWWESAMTPALGLLLYATFLSVPFSRVGRAFTDWRFLVTLLIVNFAVVPLVVFGMSRFVAADEAVLLGVLLVLLTPCVDYVIVFTGLAGGDRARLLAATPLLMLVQTPLLPVYVSLIMGPGVLRSFDARPFVDAFLLLIVLPLGLAALTQLTARRHAFARAVEAGSAGGMVPLMMLTLFTVVASQVANLGDAWAGVLMTVPLFLGFAAIVGPLAALAARVARLDVAGRRAAVFSAVTRNSLVVLPLALALPSTFAITPLVVVTQTMVELILMVALVAVIPRLVRNR</sequence>
<evidence type="ECO:0000256" key="5">
    <source>
        <dbReference type="ARBA" id="ARBA00022692"/>
    </source>
</evidence>
<evidence type="ECO:0000256" key="3">
    <source>
        <dbReference type="ARBA" id="ARBA00022448"/>
    </source>
</evidence>
<evidence type="ECO:0000256" key="7">
    <source>
        <dbReference type="ARBA" id="ARBA00023136"/>
    </source>
</evidence>
<gene>
    <name evidence="9" type="ORF">RN51_02284</name>
</gene>
<feature type="transmembrane region" description="Helical" evidence="8">
    <location>
        <begin position="290"/>
        <end position="313"/>
    </location>
</feature>
<accession>A0A0F0KLG1</accession>
<evidence type="ECO:0000313" key="9">
    <source>
        <dbReference type="EMBL" id="KJL21269.1"/>
    </source>
</evidence>
<comment type="similarity">
    <text evidence="2">Belongs to the arsenical resistance-3 (ACR3) (TC 2.A.59) family.</text>
</comment>
<dbReference type="GO" id="GO:0015104">
    <property type="term" value="F:antimonite transmembrane transporter activity"/>
    <property type="evidence" value="ECO:0007669"/>
    <property type="project" value="TreeGrafter"/>
</dbReference>
<feature type="transmembrane region" description="Helical" evidence="8">
    <location>
        <begin position="12"/>
        <end position="30"/>
    </location>
</feature>